<keyword evidence="5" id="KW-0732">Signal</keyword>
<evidence type="ECO:0000256" key="5">
    <source>
        <dbReference type="SAM" id="SignalP"/>
    </source>
</evidence>
<proteinExistence type="predicted"/>
<feature type="compositionally biased region" description="Gly residues" evidence="4">
    <location>
        <begin position="706"/>
        <end position="717"/>
    </location>
</feature>
<dbReference type="EMBL" id="JBHSDH010000013">
    <property type="protein sequence ID" value="MFC4292435.1"/>
    <property type="molecule type" value="Genomic_DNA"/>
</dbReference>
<dbReference type="InterPro" id="IPR037066">
    <property type="entry name" value="Plug_dom_sf"/>
</dbReference>
<dbReference type="Gene3D" id="2.170.130.10">
    <property type="entry name" value="TonB-dependent receptor, plug domain"/>
    <property type="match status" value="1"/>
</dbReference>
<evidence type="ECO:0000313" key="7">
    <source>
        <dbReference type="Proteomes" id="UP001595887"/>
    </source>
</evidence>
<gene>
    <name evidence="6" type="ORF">ACFOWX_08410</name>
</gene>
<feature type="region of interest" description="Disordered" evidence="4">
    <location>
        <begin position="642"/>
        <end position="720"/>
    </location>
</feature>
<sequence>MIPSPPSRRAGSYARFIAIASLTSICTAPIVYAQGQGNIEIADDGESEIVVTAQRLRGAVETDIAPLEQLNEGDIAAVGASSITDLLAAIAPQTSSGRGRGSGEPVVLINGQRVSGFRELRDIPPEAIRQVQIFPEELSLQYGYRPDQRVINFILKDNFASFNGEIEGGSPQRGGYVKNEFESTFTTIGKSSRFNLNAEFERQDGLTEAERGIVEDSDANIFEFDGDLNQFRSLLPASESFDVNGSYSRAIAPQTNFSLNANYRLDGSVSLLGLPSASLILPGSSPFSPTGADLIINQAFNSPRPLERESVTHTANFGFSFNSLLAGWRWALSGDYSRADQSILTIRNADFTTLQAGLLAGTVNPFATDFGDDLAFLPADRADSLSQNINLLNSFTGALFDLPAGPVQLTFKTGFTRQMLDSLSETTLSAVNASLRRDNINGAVNIDLPLVERDIGALGFLGEIALNGNYGISDLSDFGRLSEYTAGIRWSPAKALTFSASLIGDENAPNIAQLGSPVQILPNVSIFDFTRGETTLVNIISGGNPALIAEKRRDLKLSLSWEPQRILGVSTDGLNLQAEYFRNRSRNTSNAFPLLTPEIEAAFADRVVRGTDGRLVSVDRRPVNYAEENAQSIRWGFNFSGAIGEQRRGGGPGGGRPSGAPEGGPPGGGAGNRDSAPEAPAQNGQGGSGGQTQNAGSDRPRAAGGPPSGGRGAGPGRRPGRWQLSLFHTYQLEDEILVASGIPKLDLLNGSATSSLGGTPRHRVELSGGLFNKGLGMRVSGNYRGPTRADGTGLRGSSDLRFSDLASIDLRFFVNLDERGNLTKNLKFLKGSRIAFRIDNILNDVVDVRDENGLIPLSYQPAILDPNGRYFEISFRKIF</sequence>
<comment type="caution">
    <text evidence="6">The sequence shown here is derived from an EMBL/GenBank/DDBJ whole genome shotgun (WGS) entry which is preliminary data.</text>
</comment>
<name>A0ABV8RIV3_9SPHN</name>
<dbReference type="InterPro" id="IPR036942">
    <property type="entry name" value="Beta-barrel_TonB_sf"/>
</dbReference>
<dbReference type="PANTHER" id="PTHR47234">
    <property type="match status" value="1"/>
</dbReference>
<organism evidence="6 7">
    <name type="scientific">Sphingorhabdus arenilitoris</name>
    <dbReference type="NCBI Taxonomy" id="1490041"/>
    <lineage>
        <taxon>Bacteria</taxon>
        <taxon>Pseudomonadati</taxon>
        <taxon>Pseudomonadota</taxon>
        <taxon>Alphaproteobacteria</taxon>
        <taxon>Sphingomonadales</taxon>
        <taxon>Sphingomonadaceae</taxon>
        <taxon>Sphingorhabdus</taxon>
    </lineage>
</organism>
<reference evidence="7" key="1">
    <citation type="journal article" date="2019" name="Int. J. Syst. Evol. Microbiol.">
        <title>The Global Catalogue of Microorganisms (GCM) 10K type strain sequencing project: providing services to taxonomists for standard genome sequencing and annotation.</title>
        <authorList>
            <consortium name="The Broad Institute Genomics Platform"/>
            <consortium name="The Broad Institute Genome Sequencing Center for Infectious Disease"/>
            <person name="Wu L."/>
            <person name="Ma J."/>
        </authorList>
    </citation>
    <scope>NUCLEOTIDE SEQUENCE [LARGE SCALE GENOMIC DNA]</scope>
    <source>
        <strain evidence="7">CECT 8531</strain>
    </source>
</reference>
<dbReference type="PANTHER" id="PTHR47234:SF1">
    <property type="entry name" value="TONB-DEPENDENT RECEPTOR"/>
    <property type="match status" value="1"/>
</dbReference>
<keyword evidence="2" id="KW-0472">Membrane</keyword>
<comment type="subcellular location">
    <subcellularLocation>
        <location evidence="1">Cell outer membrane</location>
    </subcellularLocation>
</comment>
<dbReference type="SUPFAM" id="SSF56935">
    <property type="entry name" value="Porins"/>
    <property type="match status" value="1"/>
</dbReference>
<evidence type="ECO:0000313" key="6">
    <source>
        <dbReference type="EMBL" id="MFC4292435.1"/>
    </source>
</evidence>
<dbReference type="RefSeq" id="WP_381423122.1">
    <property type="nucleotide sequence ID" value="NZ_JBHSDH010000013.1"/>
</dbReference>
<evidence type="ECO:0000256" key="3">
    <source>
        <dbReference type="ARBA" id="ARBA00023237"/>
    </source>
</evidence>
<accession>A0ABV8RIV3</accession>
<evidence type="ECO:0000256" key="1">
    <source>
        <dbReference type="ARBA" id="ARBA00004442"/>
    </source>
</evidence>
<evidence type="ECO:0000256" key="2">
    <source>
        <dbReference type="ARBA" id="ARBA00023136"/>
    </source>
</evidence>
<keyword evidence="6" id="KW-0675">Receptor</keyword>
<feature type="chain" id="PRO_5047185264" evidence="5">
    <location>
        <begin position="34"/>
        <end position="879"/>
    </location>
</feature>
<evidence type="ECO:0000256" key="4">
    <source>
        <dbReference type="SAM" id="MobiDB-lite"/>
    </source>
</evidence>
<dbReference type="Gene3D" id="2.40.170.20">
    <property type="entry name" value="TonB-dependent receptor, beta-barrel domain"/>
    <property type="match status" value="1"/>
</dbReference>
<dbReference type="Proteomes" id="UP001595887">
    <property type="component" value="Unassembled WGS sequence"/>
</dbReference>
<keyword evidence="7" id="KW-1185">Reference proteome</keyword>
<feature type="signal peptide" evidence="5">
    <location>
        <begin position="1"/>
        <end position="33"/>
    </location>
</feature>
<feature type="compositionally biased region" description="Gly residues" evidence="4">
    <location>
        <begin position="649"/>
        <end position="671"/>
    </location>
</feature>
<keyword evidence="3" id="KW-0998">Cell outer membrane</keyword>
<feature type="compositionally biased region" description="Low complexity" evidence="4">
    <location>
        <begin position="691"/>
        <end position="705"/>
    </location>
</feature>
<protein>
    <submittedName>
        <fullName evidence="6">TonB-dependent receptor</fullName>
    </submittedName>
</protein>